<dbReference type="AlphaFoldDB" id="A0A1H2PTG1"/>
<evidence type="ECO:0000256" key="7">
    <source>
        <dbReference type="PIRSR" id="PIRSR000138-2"/>
    </source>
</evidence>
<feature type="binding site" evidence="7">
    <location>
        <position position="140"/>
    </location>
    <ligand>
        <name>glyoxylate</name>
        <dbReference type="ChEBI" id="CHEBI:36655"/>
    </ligand>
</feature>
<dbReference type="Proteomes" id="UP000243719">
    <property type="component" value="Unassembled WGS sequence"/>
</dbReference>
<proteinExistence type="inferred from homology"/>
<dbReference type="PIRSF" id="PIRSF000138">
    <property type="entry name" value="Al-hdrx_acd_dh"/>
    <property type="match status" value="1"/>
</dbReference>
<dbReference type="RefSeq" id="WP_091911303.1">
    <property type="nucleotide sequence ID" value="NZ_FNLO01000011.1"/>
</dbReference>
<evidence type="ECO:0000256" key="2">
    <source>
        <dbReference type="ARBA" id="ARBA00022630"/>
    </source>
</evidence>
<feature type="active site" description="Proton acceptor" evidence="6">
    <location>
        <position position="286"/>
    </location>
</feature>
<evidence type="ECO:0000256" key="4">
    <source>
        <dbReference type="ARBA" id="ARBA00023002"/>
    </source>
</evidence>
<dbReference type="InterPro" id="IPR000262">
    <property type="entry name" value="FMN-dep_DH"/>
</dbReference>
<dbReference type="InterPro" id="IPR037396">
    <property type="entry name" value="FMN_HAD"/>
</dbReference>
<dbReference type="PANTHER" id="PTHR10578:SF107">
    <property type="entry name" value="2-HYDROXYACID OXIDASE 1"/>
    <property type="match status" value="1"/>
</dbReference>
<organism evidence="9 10">
    <name type="scientific">Chitinasiproducens palmae</name>
    <dbReference type="NCBI Taxonomy" id="1770053"/>
    <lineage>
        <taxon>Bacteria</taxon>
        <taxon>Pseudomonadati</taxon>
        <taxon>Pseudomonadota</taxon>
        <taxon>Betaproteobacteria</taxon>
        <taxon>Burkholderiales</taxon>
        <taxon>Burkholderiaceae</taxon>
        <taxon>Chitinasiproducens</taxon>
    </lineage>
</organism>
<dbReference type="OrthoDB" id="9770452at2"/>
<protein>
    <submittedName>
        <fullName evidence="9">(S)-mandelate dehydrogenase</fullName>
    </submittedName>
</protein>
<dbReference type="SUPFAM" id="SSF51395">
    <property type="entry name" value="FMN-linked oxidoreductases"/>
    <property type="match status" value="1"/>
</dbReference>
<accession>A0A1H2PTG1</accession>
<keyword evidence="2 7" id="KW-0285">Flavoprotein</keyword>
<dbReference type="PANTHER" id="PTHR10578">
    <property type="entry name" value="S -2-HYDROXY-ACID OXIDASE-RELATED"/>
    <property type="match status" value="1"/>
</dbReference>
<dbReference type="EMBL" id="FNLO01000011">
    <property type="protein sequence ID" value="SDV50393.1"/>
    <property type="molecule type" value="Genomic_DNA"/>
</dbReference>
<dbReference type="CDD" id="cd02809">
    <property type="entry name" value="alpha_hydroxyacid_oxid_FMN"/>
    <property type="match status" value="1"/>
</dbReference>
<evidence type="ECO:0000256" key="1">
    <source>
        <dbReference type="ARBA" id="ARBA00001917"/>
    </source>
</evidence>
<dbReference type="Gene3D" id="3.20.20.70">
    <property type="entry name" value="Aldolase class I"/>
    <property type="match status" value="1"/>
</dbReference>
<evidence type="ECO:0000256" key="6">
    <source>
        <dbReference type="PIRSR" id="PIRSR000138-1"/>
    </source>
</evidence>
<dbReference type="InterPro" id="IPR012133">
    <property type="entry name" value="Alpha-hydoxy_acid_DH_FMN"/>
</dbReference>
<dbReference type="STRING" id="1770053.SAMN05216551_111158"/>
<evidence type="ECO:0000313" key="9">
    <source>
        <dbReference type="EMBL" id="SDV50393.1"/>
    </source>
</evidence>
<feature type="binding site" evidence="7">
    <location>
        <position position="175"/>
    </location>
    <ligand>
        <name>glyoxylate</name>
        <dbReference type="ChEBI" id="CHEBI:36655"/>
    </ligand>
</feature>
<sequence length="390" mass="42365">MKRRLYQGSDLSRVLSIEELAGFARRRVPHVVFEYIEAGAEDERTLAANRGAFDRWRFCPDTLVDTSSRSIATTLFGKPSASPLIVAPTGFNGLAWPRGDVALARAAAAAGIPFTLSSFSNTALEEVANEAGGRLWLQLYVLRERELSRRLLERAAQAGYEALVVTTDANVMSGREWDKRNFIAPGKPTLRCRLDMLAHPGWLRTHLKHGMPALENVKDFIPPHQQSVAQRMAFVVDQLQPNLSWDDIRWLRGLWHGRLVVKGILNAGDARRAFDCGADGIVVTNHGGRQLESCVSSLDVLSEIVDTLAGRLTVLVDGGFRRGGDILKAVALGADGVMTGRATLYGLTAAGEAGVSHAIGLLHGEMNRTLGMLGRNSIAALGPDVLRKVS</sequence>
<dbReference type="GO" id="GO:0010181">
    <property type="term" value="F:FMN binding"/>
    <property type="evidence" value="ECO:0007669"/>
    <property type="project" value="InterPro"/>
</dbReference>
<feature type="binding site" evidence="7">
    <location>
        <begin position="317"/>
        <end position="321"/>
    </location>
    <ligand>
        <name>FMN</name>
        <dbReference type="ChEBI" id="CHEBI:58210"/>
    </ligand>
</feature>
<dbReference type="Pfam" id="PF01070">
    <property type="entry name" value="FMN_dh"/>
    <property type="match status" value="1"/>
</dbReference>
<dbReference type="PROSITE" id="PS51349">
    <property type="entry name" value="FMN_HYDROXY_ACID_DH_2"/>
    <property type="match status" value="1"/>
</dbReference>
<keyword evidence="10" id="KW-1185">Reference proteome</keyword>
<name>A0A1H2PTG1_9BURK</name>
<feature type="binding site" evidence="7">
    <location>
        <position position="166"/>
    </location>
    <ligand>
        <name>FMN</name>
        <dbReference type="ChEBI" id="CHEBI:58210"/>
    </ligand>
</feature>
<feature type="binding site" evidence="7">
    <location>
        <position position="262"/>
    </location>
    <ligand>
        <name>FMN</name>
        <dbReference type="ChEBI" id="CHEBI:58210"/>
    </ligand>
</feature>
<feature type="binding site" evidence="7">
    <location>
        <position position="286"/>
    </location>
    <ligand>
        <name>glyoxylate</name>
        <dbReference type="ChEBI" id="CHEBI:36655"/>
    </ligand>
</feature>
<evidence type="ECO:0000256" key="3">
    <source>
        <dbReference type="ARBA" id="ARBA00022643"/>
    </source>
</evidence>
<dbReference type="GO" id="GO:0004459">
    <property type="term" value="F:L-lactate dehydrogenase (NAD+) activity"/>
    <property type="evidence" value="ECO:0007669"/>
    <property type="project" value="TreeGrafter"/>
</dbReference>
<dbReference type="GO" id="GO:0009060">
    <property type="term" value="P:aerobic respiration"/>
    <property type="evidence" value="ECO:0007669"/>
    <property type="project" value="TreeGrafter"/>
</dbReference>
<keyword evidence="4" id="KW-0560">Oxidoreductase</keyword>
<feature type="binding site" evidence="7">
    <location>
        <position position="35"/>
    </location>
    <ligand>
        <name>glyoxylate</name>
        <dbReference type="ChEBI" id="CHEBI:36655"/>
    </ligand>
</feature>
<evidence type="ECO:0000256" key="5">
    <source>
        <dbReference type="ARBA" id="ARBA00024042"/>
    </source>
</evidence>
<feature type="binding site" evidence="7">
    <location>
        <begin position="88"/>
        <end position="90"/>
    </location>
    <ligand>
        <name>FMN</name>
        <dbReference type="ChEBI" id="CHEBI:58210"/>
    </ligand>
</feature>
<reference evidence="10" key="1">
    <citation type="submission" date="2016-09" db="EMBL/GenBank/DDBJ databases">
        <authorList>
            <person name="Varghese N."/>
            <person name="Submissions S."/>
        </authorList>
    </citation>
    <scope>NUCLEOTIDE SEQUENCE [LARGE SCALE GENOMIC DNA]</scope>
    <source>
        <strain evidence="10">JS23</strain>
    </source>
</reference>
<feature type="binding site" evidence="7">
    <location>
        <position position="138"/>
    </location>
    <ligand>
        <name>FMN</name>
        <dbReference type="ChEBI" id="CHEBI:58210"/>
    </ligand>
</feature>
<evidence type="ECO:0000313" key="10">
    <source>
        <dbReference type="Proteomes" id="UP000243719"/>
    </source>
</evidence>
<keyword evidence="3 7" id="KW-0288">FMN</keyword>
<dbReference type="GO" id="GO:0005886">
    <property type="term" value="C:plasma membrane"/>
    <property type="evidence" value="ECO:0007669"/>
    <property type="project" value="TreeGrafter"/>
</dbReference>
<feature type="binding site" evidence="7">
    <location>
        <position position="289"/>
    </location>
    <ligand>
        <name>glyoxylate</name>
        <dbReference type="ChEBI" id="CHEBI:36655"/>
    </ligand>
</feature>
<evidence type="ECO:0000259" key="8">
    <source>
        <dbReference type="PROSITE" id="PS51349"/>
    </source>
</evidence>
<feature type="binding site" evidence="7">
    <location>
        <position position="117"/>
    </location>
    <ligand>
        <name>FMN</name>
        <dbReference type="ChEBI" id="CHEBI:58210"/>
    </ligand>
</feature>
<comment type="similarity">
    <text evidence="5">Belongs to the FMN-dependent alpha-hydroxy acid dehydrogenase family.</text>
</comment>
<feature type="binding site" evidence="7">
    <location>
        <begin position="340"/>
        <end position="341"/>
    </location>
    <ligand>
        <name>FMN</name>
        <dbReference type="ChEBI" id="CHEBI:58210"/>
    </ligand>
</feature>
<comment type="cofactor">
    <cofactor evidence="1">
        <name>FMN</name>
        <dbReference type="ChEBI" id="CHEBI:58210"/>
    </cofactor>
</comment>
<dbReference type="InterPro" id="IPR013785">
    <property type="entry name" value="Aldolase_TIM"/>
</dbReference>
<feature type="domain" description="FMN hydroxy acid dehydrogenase" evidence="8">
    <location>
        <begin position="9"/>
        <end position="390"/>
    </location>
</feature>
<gene>
    <name evidence="9" type="ORF">SAMN05216551_111158</name>
</gene>
<dbReference type="FunFam" id="3.20.20.70:FF:000029">
    <property type="entry name" value="L-lactate dehydrogenase"/>
    <property type="match status" value="1"/>
</dbReference>